<proteinExistence type="predicted"/>
<accession>A0A0B5JEY2</accession>
<protein>
    <submittedName>
        <fullName evidence="2">Uncharacterized protein</fullName>
    </submittedName>
</protein>
<evidence type="ECO:0000313" key="3">
    <source>
        <dbReference type="Proteomes" id="UP000202511"/>
    </source>
</evidence>
<evidence type="ECO:0000313" key="2">
    <source>
        <dbReference type="EMBL" id="AJF98377.1"/>
    </source>
</evidence>
<feature type="region of interest" description="Disordered" evidence="1">
    <location>
        <begin position="1"/>
        <end position="22"/>
    </location>
</feature>
<dbReference type="KEGG" id="vg:23463294"/>
<dbReference type="EMBL" id="KP136319">
    <property type="protein sequence ID" value="AJF98377.1"/>
    <property type="molecule type" value="Genomic_DNA"/>
</dbReference>
<feature type="compositionally biased region" description="Acidic residues" evidence="1">
    <location>
        <begin position="1"/>
        <end position="14"/>
    </location>
</feature>
<dbReference type="Proteomes" id="UP000202511">
    <property type="component" value="Segment"/>
</dbReference>
<dbReference type="SUPFAM" id="SSF56399">
    <property type="entry name" value="ADP-ribosylation"/>
    <property type="match status" value="1"/>
</dbReference>
<dbReference type="Gene3D" id="3.90.176.10">
    <property type="entry name" value="Toxin ADP-ribosyltransferase, Chain A, domain 1"/>
    <property type="match status" value="1"/>
</dbReference>
<dbReference type="GeneID" id="23463294"/>
<reference evidence="2 3" key="1">
    <citation type="journal article" date="2015" name="Parasitol. Res.">
        <title>Viruses in close associations with free-living amoebae.</title>
        <authorList>
            <person name="Scheid P."/>
        </authorList>
    </citation>
    <scope>NUCLEOTIDE SEQUENCE [LARGE SCALE GENOMIC DNA]</scope>
    <source>
        <strain evidence="2">KlaHel</strain>
    </source>
</reference>
<dbReference type="RefSeq" id="YP_009120612.1">
    <property type="nucleotide sequence ID" value="NC_026440.1"/>
</dbReference>
<evidence type="ECO:0000256" key="1">
    <source>
        <dbReference type="SAM" id="MobiDB-lite"/>
    </source>
</evidence>
<name>A0A0B5JEY2_9VIRU</name>
<organism evidence="2 3">
    <name type="scientific">Pandoravirus inopinatum</name>
    <dbReference type="NCBI Taxonomy" id="1605721"/>
    <lineage>
        <taxon>Viruses</taxon>
        <taxon>Pandoravirus</taxon>
    </lineage>
</organism>
<sequence length="242" mass="26278">MDDGDGDDDDDDDGSQGKATTNYGLRAGDVERQWVFNSTTMDAWLDFGPFLDEFASCCAFVVRVPAGARGALILGRNSAYPDEYEMLLPYGCAFAVQARRPGEVTYRGLAQRDEIFYQDTTVYEVDYVPPVGSSADLVEANTALDAIGTMRNANATARVDLAKALATPGHADAVAAHPRLAAFWRPSSRAISSAVWPCRGWAAPRGEMFLFFRSDPAPRATAAPNRLCPSGRLTPCQKRIRA</sequence>